<dbReference type="Gene3D" id="1.10.3720.10">
    <property type="entry name" value="MetI-like"/>
    <property type="match status" value="1"/>
</dbReference>
<reference evidence="11" key="1">
    <citation type="submission" date="2020-10" db="EMBL/GenBank/DDBJ databases">
        <authorList>
            <person name="Gilroy R."/>
        </authorList>
    </citation>
    <scope>NUCLEOTIDE SEQUENCE</scope>
    <source>
        <strain evidence="11">14508</strain>
    </source>
</reference>
<dbReference type="CDD" id="cd06261">
    <property type="entry name" value="TM_PBP2"/>
    <property type="match status" value="1"/>
</dbReference>
<feature type="transmembrane region" description="Helical" evidence="9">
    <location>
        <begin position="198"/>
        <end position="223"/>
    </location>
</feature>
<sequence length="242" mass="26471">MQGILFSFLSEYGPLFLEGLVTTLILALVGTIVGFFLGLFLALARNIKKNPTDTKMKILLKSSGYILSTIYVQFFRGTPMMVQAIILFFGSSAVGFSWDPLVCGLVVISLNTAAYMAEIIKSGINAIDPGQIEAARSLGMSHFQAMNCVIFPQAIKNSIPSIGNELIVNIKDSSVLNVIMITELFYAAQTAYTDTYNIIASYGTVCIIYLILTLGVAQILKLIEKRFQVGHLKKIKRGNIHG</sequence>
<evidence type="ECO:0000313" key="11">
    <source>
        <dbReference type="EMBL" id="HIT16999.1"/>
    </source>
</evidence>
<dbReference type="PANTHER" id="PTHR30614">
    <property type="entry name" value="MEMBRANE COMPONENT OF AMINO ACID ABC TRANSPORTER"/>
    <property type="match status" value="1"/>
</dbReference>
<dbReference type="InterPro" id="IPR010065">
    <property type="entry name" value="AA_ABC_transptr_permease_3TM"/>
</dbReference>
<keyword evidence="6" id="KW-0029">Amino-acid transport</keyword>
<comment type="subcellular location">
    <subcellularLocation>
        <location evidence="1 9">Cell membrane</location>
        <topology evidence="1 9">Multi-pass membrane protein</topology>
    </subcellularLocation>
</comment>
<evidence type="ECO:0000256" key="4">
    <source>
        <dbReference type="ARBA" id="ARBA00022475"/>
    </source>
</evidence>
<dbReference type="Pfam" id="PF00528">
    <property type="entry name" value="BPD_transp_1"/>
    <property type="match status" value="1"/>
</dbReference>
<comment type="similarity">
    <text evidence="2">Belongs to the binding-protein-dependent transport system permease family. HisMQ subfamily.</text>
</comment>
<keyword evidence="4" id="KW-1003">Cell membrane</keyword>
<evidence type="ECO:0000256" key="3">
    <source>
        <dbReference type="ARBA" id="ARBA00022448"/>
    </source>
</evidence>
<evidence type="ECO:0000256" key="6">
    <source>
        <dbReference type="ARBA" id="ARBA00022970"/>
    </source>
</evidence>
<protein>
    <submittedName>
        <fullName evidence="11">Amino acid ABC transporter permease</fullName>
    </submittedName>
</protein>
<dbReference type="AlphaFoldDB" id="A0A9D1G7D4"/>
<dbReference type="InterPro" id="IPR035906">
    <property type="entry name" value="MetI-like_sf"/>
</dbReference>
<dbReference type="GO" id="GO:0006865">
    <property type="term" value="P:amino acid transport"/>
    <property type="evidence" value="ECO:0007669"/>
    <property type="project" value="UniProtKB-KW"/>
</dbReference>
<evidence type="ECO:0000256" key="9">
    <source>
        <dbReference type="RuleBase" id="RU363032"/>
    </source>
</evidence>
<evidence type="ECO:0000256" key="8">
    <source>
        <dbReference type="ARBA" id="ARBA00023136"/>
    </source>
</evidence>
<accession>A0A9D1G7D4</accession>
<evidence type="ECO:0000259" key="10">
    <source>
        <dbReference type="PROSITE" id="PS50928"/>
    </source>
</evidence>
<proteinExistence type="inferred from homology"/>
<dbReference type="Proteomes" id="UP000886893">
    <property type="component" value="Unassembled WGS sequence"/>
</dbReference>
<feature type="transmembrane region" description="Helical" evidence="9">
    <location>
        <begin position="20"/>
        <end position="44"/>
    </location>
</feature>
<evidence type="ECO:0000256" key="5">
    <source>
        <dbReference type="ARBA" id="ARBA00022692"/>
    </source>
</evidence>
<feature type="transmembrane region" description="Helical" evidence="9">
    <location>
        <begin position="96"/>
        <end position="117"/>
    </location>
</feature>
<name>A0A9D1G7D4_9FIRM</name>
<evidence type="ECO:0000256" key="2">
    <source>
        <dbReference type="ARBA" id="ARBA00010072"/>
    </source>
</evidence>
<organism evidence="11 12">
    <name type="scientific">Candidatus Caccosoma faecigallinarum</name>
    <dbReference type="NCBI Taxonomy" id="2840720"/>
    <lineage>
        <taxon>Bacteria</taxon>
        <taxon>Bacillati</taxon>
        <taxon>Bacillota</taxon>
        <taxon>Bacillota incertae sedis</taxon>
        <taxon>Candidatus Caccosoma</taxon>
    </lineage>
</organism>
<gene>
    <name evidence="11" type="ORF">IAD04_01290</name>
</gene>
<dbReference type="NCBIfam" id="TIGR01726">
    <property type="entry name" value="HEQRo_perm_3TM"/>
    <property type="match status" value="1"/>
</dbReference>
<keyword evidence="5 9" id="KW-0812">Transmembrane</keyword>
<evidence type="ECO:0000256" key="7">
    <source>
        <dbReference type="ARBA" id="ARBA00022989"/>
    </source>
</evidence>
<reference evidence="11" key="2">
    <citation type="journal article" date="2021" name="PeerJ">
        <title>Extensive microbial diversity within the chicken gut microbiome revealed by metagenomics and culture.</title>
        <authorList>
            <person name="Gilroy R."/>
            <person name="Ravi A."/>
            <person name="Getino M."/>
            <person name="Pursley I."/>
            <person name="Horton D.L."/>
            <person name="Alikhan N.F."/>
            <person name="Baker D."/>
            <person name="Gharbi K."/>
            <person name="Hall N."/>
            <person name="Watson M."/>
            <person name="Adriaenssens E.M."/>
            <person name="Foster-Nyarko E."/>
            <person name="Jarju S."/>
            <person name="Secka A."/>
            <person name="Antonio M."/>
            <person name="Oren A."/>
            <person name="Chaudhuri R.R."/>
            <person name="La Ragione R."/>
            <person name="Hildebrand F."/>
            <person name="Pallen M.J."/>
        </authorList>
    </citation>
    <scope>NUCLEOTIDE SEQUENCE</scope>
    <source>
        <strain evidence="11">14508</strain>
    </source>
</reference>
<dbReference type="EMBL" id="DVKI01000041">
    <property type="protein sequence ID" value="HIT16999.1"/>
    <property type="molecule type" value="Genomic_DNA"/>
</dbReference>
<dbReference type="GO" id="GO:0022857">
    <property type="term" value="F:transmembrane transporter activity"/>
    <property type="evidence" value="ECO:0007669"/>
    <property type="project" value="InterPro"/>
</dbReference>
<keyword evidence="8 9" id="KW-0472">Membrane</keyword>
<dbReference type="InterPro" id="IPR000515">
    <property type="entry name" value="MetI-like"/>
</dbReference>
<dbReference type="GO" id="GO:0043190">
    <property type="term" value="C:ATP-binding cassette (ABC) transporter complex"/>
    <property type="evidence" value="ECO:0007669"/>
    <property type="project" value="InterPro"/>
</dbReference>
<dbReference type="PANTHER" id="PTHR30614:SF20">
    <property type="entry name" value="GLUTAMINE TRANSPORT SYSTEM PERMEASE PROTEIN GLNP"/>
    <property type="match status" value="1"/>
</dbReference>
<dbReference type="SUPFAM" id="SSF161098">
    <property type="entry name" value="MetI-like"/>
    <property type="match status" value="1"/>
</dbReference>
<comment type="caution">
    <text evidence="11">The sequence shown here is derived from an EMBL/GenBank/DDBJ whole genome shotgun (WGS) entry which is preliminary data.</text>
</comment>
<evidence type="ECO:0000256" key="1">
    <source>
        <dbReference type="ARBA" id="ARBA00004651"/>
    </source>
</evidence>
<feature type="domain" description="ABC transmembrane type-1" evidence="10">
    <location>
        <begin position="20"/>
        <end position="220"/>
    </location>
</feature>
<evidence type="ECO:0000313" key="12">
    <source>
        <dbReference type="Proteomes" id="UP000886893"/>
    </source>
</evidence>
<dbReference type="PROSITE" id="PS50928">
    <property type="entry name" value="ABC_TM1"/>
    <property type="match status" value="1"/>
</dbReference>
<keyword evidence="7 9" id="KW-1133">Transmembrane helix</keyword>
<dbReference type="InterPro" id="IPR043429">
    <property type="entry name" value="ArtM/GltK/GlnP/TcyL/YhdX-like"/>
</dbReference>
<keyword evidence="3 9" id="KW-0813">Transport</keyword>